<comment type="caution">
    <text evidence="1">The sequence shown here is derived from an EMBL/GenBank/DDBJ whole genome shotgun (WGS) entry which is preliminary data.</text>
</comment>
<organism evidence="1 2">
    <name type="scientific">Papaver nudicaule</name>
    <name type="common">Iceland poppy</name>
    <dbReference type="NCBI Taxonomy" id="74823"/>
    <lineage>
        <taxon>Eukaryota</taxon>
        <taxon>Viridiplantae</taxon>
        <taxon>Streptophyta</taxon>
        <taxon>Embryophyta</taxon>
        <taxon>Tracheophyta</taxon>
        <taxon>Spermatophyta</taxon>
        <taxon>Magnoliopsida</taxon>
        <taxon>Ranunculales</taxon>
        <taxon>Papaveraceae</taxon>
        <taxon>Papaveroideae</taxon>
        <taxon>Papaver</taxon>
    </lineage>
</organism>
<accession>A0AA41VND7</accession>
<feature type="non-terminal residue" evidence="1">
    <location>
        <position position="1"/>
    </location>
</feature>
<evidence type="ECO:0000313" key="2">
    <source>
        <dbReference type="Proteomes" id="UP001177140"/>
    </source>
</evidence>
<dbReference type="EMBL" id="JAJJMA010258807">
    <property type="protein sequence ID" value="MCL7044501.1"/>
    <property type="molecule type" value="Genomic_DNA"/>
</dbReference>
<reference evidence="1" key="1">
    <citation type="submission" date="2022-03" db="EMBL/GenBank/DDBJ databases">
        <title>A functionally conserved STORR gene fusion in Papaver species that diverged 16.8 million years ago.</title>
        <authorList>
            <person name="Catania T."/>
        </authorList>
    </citation>
    <scope>NUCLEOTIDE SEQUENCE</scope>
    <source>
        <strain evidence="1">S-191538</strain>
    </source>
</reference>
<protein>
    <submittedName>
        <fullName evidence="1">Uncharacterized protein</fullName>
    </submittedName>
</protein>
<gene>
    <name evidence="1" type="ORF">MKW94_018069</name>
</gene>
<proteinExistence type="predicted"/>
<dbReference type="AlphaFoldDB" id="A0AA41VND7"/>
<name>A0AA41VND7_PAPNU</name>
<keyword evidence="2" id="KW-1185">Reference proteome</keyword>
<evidence type="ECO:0000313" key="1">
    <source>
        <dbReference type="EMBL" id="MCL7044501.1"/>
    </source>
</evidence>
<dbReference type="Proteomes" id="UP001177140">
    <property type="component" value="Unassembled WGS sequence"/>
</dbReference>
<sequence length="185" mass="21390">MTEETSSSSSTFGKQDMGHLLKYIGNRTIPLLPPVPLHPRLLRVVESGANLQIPEDILEIVRKFVGWDNLGDVSRAWEKYTFISQGHEYPNFDIKEELEKLKGLSSALGSKYDVYAKEYEKIKIEYEDHFSRLAEQLVEQVPRIKYMPGYEHLTTGTEKFHIEKALRKKVQEVEVEDLDLATHLK</sequence>